<dbReference type="RefSeq" id="WP_103096321.1">
    <property type="nucleotide sequence ID" value="NZ_LYMM01000036.1"/>
</dbReference>
<dbReference type="InterPro" id="IPR046373">
    <property type="entry name" value="Acyl-CoA_Oxase/DH_mid-dom_sf"/>
</dbReference>
<sequence length="389" mass="40605">MTVADISKPGEAALGKAEALERLLAAARERHAEFAGQTHVSADVIELMKQAGVYRAMVARRFGGDEMHPSDFLRLIETISEADGSTGWVASFGFSAVYLSSLPLPTLEKMYANGPDVVFAGGIFPPQSAVPVEGGVEVSGRWSWGSGCRGADVIGVGIKVEGGGPTGGLPLIAVMPASSIEIVDNWNVTGMQGTGSHDMVVDKVVVPQEWTFIRGGASSLDTPLYRYPSMPLAAQMLAVVGLGVARASLDCLITLAGGRTSITGAPTLADRAYVQTDIAKAEAALRSARAFFYETTDAAFAQLEAGAEELDVTTRSLLRLASTNAAHVAAEVAGTVHRLSGTTGIGADHPIARYLRDAMVVPQHAFLADGTWQNAGKIILGLEAAPGFP</sequence>
<dbReference type="SUPFAM" id="SSF56645">
    <property type="entry name" value="Acyl-CoA dehydrogenase NM domain-like"/>
    <property type="match status" value="1"/>
</dbReference>
<evidence type="ECO:0000256" key="1">
    <source>
        <dbReference type="ARBA" id="ARBA00023002"/>
    </source>
</evidence>
<feature type="domain" description="Acyl-CoA dehydrogenase C-terminal" evidence="2">
    <location>
        <begin position="236"/>
        <end position="367"/>
    </location>
</feature>
<dbReference type="PANTHER" id="PTHR43884">
    <property type="entry name" value="ACYL-COA DEHYDROGENASE"/>
    <property type="match status" value="1"/>
</dbReference>
<dbReference type="AlphaFoldDB" id="A0A2K2G009"/>
<keyword evidence="4" id="KW-1185">Reference proteome</keyword>
<dbReference type="OrthoDB" id="7316074at2"/>
<dbReference type="InterPro" id="IPR037069">
    <property type="entry name" value="AcylCoA_DH/ox_N_sf"/>
</dbReference>
<dbReference type="GO" id="GO:0003995">
    <property type="term" value="F:acyl-CoA dehydrogenase activity"/>
    <property type="evidence" value="ECO:0007669"/>
    <property type="project" value="TreeGrafter"/>
</dbReference>
<dbReference type="InterPro" id="IPR013107">
    <property type="entry name" value="Acyl-CoA_DH_C"/>
</dbReference>
<reference evidence="3 4" key="1">
    <citation type="submission" date="2016-05" db="EMBL/GenBank/DDBJ databases">
        <title>Complete genome sequence of Novosphingobium guangzhouense SA925(T).</title>
        <authorList>
            <person name="Sha S."/>
        </authorList>
    </citation>
    <scope>NUCLEOTIDE SEQUENCE [LARGE SCALE GENOMIC DNA]</scope>
    <source>
        <strain evidence="3 4">SA925</strain>
    </source>
</reference>
<dbReference type="Gene3D" id="2.40.110.10">
    <property type="entry name" value="Butyryl-CoA Dehydrogenase, subunit A, domain 2"/>
    <property type="match status" value="1"/>
</dbReference>
<evidence type="ECO:0000313" key="4">
    <source>
        <dbReference type="Proteomes" id="UP000236327"/>
    </source>
</evidence>
<proteinExistence type="predicted"/>
<organism evidence="3 4">
    <name type="scientific">Novosphingobium guangzhouense</name>
    <dbReference type="NCBI Taxonomy" id="1850347"/>
    <lineage>
        <taxon>Bacteria</taxon>
        <taxon>Pseudomonadati</taxon>
        <taxon>Pseudomonadota</taxon>
        <taxon>Alphaproteobacteria</taxon>
        <taxon>Sphingomonadales</taxon>
        <taxon>Sphingomonadaceae</taxon>
        <taxon>Novosphingobium</taxon>
    </lineage>
</organism>
<dbReference type="Pfam" id="PF08028">
    <property type="entry name" value="Acyl-CoA_dh_2"/>
    <property type="match status" value="1"/>
</dbReference>
<dbReference type="InterPro" id="IPR036250">
    <property type="entry name" value="AcylCo_DH-like_C"/>
</dbReference>
<comment type="caution">
    <text evidence="3">The sequence shown here is derived from an EMBL/GenBank/DDBJ whole genome shotgun (WGS) entry which is preliminary data.</text>
</comment>
<dbReference type="PANTHER" id="PTHR43884:SF12">
    <property type="entry name" value="ISOVALERYL-COA DEHYDROGENASE, MITOCHONDRIAL-RELATED"/>
    <property type="match status" value="1"/>
</dbReference>
<dbReference type="GO" id="GO:0050660">
    <property type="term" value="F:flavin adenine dinucleotide binding"/>
    <property type="evidence" value="ECO:0007669"/>
    <property type="project" value="InterPro"/>
</dbReference>
<name>A0A2K2G009_9SPHN</name>
<dbReference type="SUPFAM" id="SSF47203">
    <property type="entry name" value="Acyl-CoA dehydrogenase C-terminal domain-like"/>
    <property type="match status" value="1"/>
</dbReference>
<dbReference type="Proteomes" id="UP000236327">
    <property type="component" value="Unassembled WGS sequence"/>
</dbReference>
<accession>A0A2K2G009</accession>
<dbReference type="Gene3D" id="1.10.540.10">
    <property type="entry name" value="Acyl-CoA dehydrogenase/oxidase, N-terminal domain"/>
    <property type="match status" value="1"/>
</dbReference>
<evidence type="ECO:0000313" key="3">
    <source>
        <dbReference type="EMBL" id="PNU04376.1"/>
    </source>
</evidence>
<dbReference type="EMBL" id="LYMM01000036">
    <property type="protein sequence ID" value="PNU04376.1"/>
    <property type="molecule type" value="Genomic_DNA"/>
</dbReference>
<gene>
    <name evidence="3" type="ORF">A8V01_20540</name>
</gene>
<dbReference type="Gene3D" id="1.20.140.10">
    <property type="entry name" value="Butyryl-CoA Dehydrogenase, subunit A, domain 3"/>
    <property type="match status" value="1"/>
</dbReference>
<dbReference type="InterPro" id="IPR009100">
    <property type="entry name" value="AcylCoA_DH/oxidase_NM_dom_sf"/>
</dbReference>
<evidence type="ECO:0000259" key="2">
    <source>
        <dbReference type="Pfam" id="PF08028"/>
    </source>
</evidence>
<keyword evidence="1" id="KW-0560">Oxidoreductase</keyword>
<dbReference type="PIRSF" id="PIRSF016578">
    <property type="entry name" value="HsaA"/>
    <property type="match status" value="1"/>
</dbReference>
<protein>
    <submittedName>
        <fullName evidence="3">Acyl-CoA dehydrogenase</fullName>
    </submittedName>
</protein>